<comment type="caution">
    <text evidence="2">The sequence shown here is derived from an EMBL/GenBank/DDBJ whole genome shotgun (WGS) entry which is preliminary data.</text>
</comment>
<name>A0AAV7MCN2_PLEWA</name>
<accession>A0AAV7MCN2</accession>
<organism evidence="2 3">
    <name type="scientific">Pleurodeles waltl</name>
    <name type="common">Iberian ribbed newt</name>
    <dbReference type="NCBI Taxonomy" id="8319"/>
    <lineage>
        <taxon>Eukaryota</taxon>
        <taxon>Metazoa</taxon>
        <taxon>Chordata</taxon>
        <taxon>Craniata</taxon>
        <taxon>Vertebrata</taxon>
        <taxon>Euteleostomi</taxon>
        <taxon>Amphibia</taxon>
        <taxon>Batrachia</taxon>
        <taxon>Caudata</taxon>
        <taxon>Salamandroidea</taxon>
        <taxon>Salamandridae</taxon>
        <taxon>Pleurodelinae</taxon>
        <taxon>Pleurodeles</taxon>
    </lineage>
</organism>
<evidence type="ECO:0000313" key="2">
    <source>
        <dbReference type="EMBL" id="KAJ1099678.1"/>
    </source>
</evidence>
<gene>
    <name evidence="2" type="ORF">NDU88_004777</name>
</gene>
<evidence type="ECO:0000313" key="3">
    <source>
        <dbReference type="Proteomes" id="UP001066276"/>
    </source>
</evidence>
<dbReference type="EMBL" id="JANPWB010000014">
    <property type="protein sequence ID" value="KAJ1099678.1"/>
    <property type="molecule type" value="Genomic_DNA"/>
</dbReference>
<dbReference type="AlphaFoldDB" id="A0AAV7MCN2"/>
<evidence type="ECO:0000256" key="1">
    <source>
        <dbReference type="SAM" id="MobiDB-lite"/>
    </source>
</evidence>
<sequence length="125" mass="13367">MVVDACAGSRTGTAAGPGSDPRPPLKCPGAQWHRRVEYGQQGCAAGQKERLCHGGTAGGCWSDHSKCCYLGVRQCLEVSLHCWWAVKRDLDCTLGPHEAWGPVAEIPADHAGGVQAWREPSSIRC</sequence>
<protein>
    <submittedName>
        <fullName evidence="2">Uncharacterized protein</fullName>
    </submittedName>
</protein>
<dbReference type="Proteomes" id="UP001066276">
    <property type="component" value="Chromosome 10"/>
</dbReference>
<keyword evidence="3" id="KW-1185">Reference proteome</keyword>
<reference evidence="2" key="1">
    <citation type="journal article" date="2022" name="bioRxiv">
        <title>Sequencing and chromosome-scale assembly of the giantPleurodeles waltlgenome.</title>
        <authorList>
            <person name="Brown T."/>
            <person name="Elewa A."/>
            <person name="Iarovenko S."/>
            <person name="Subramanian E."/>
            <person name="Araus A.J."/>
            <person name="Petzold A."/>
            <person name="Susuki M."/>
            <person name="Suzuki K.-i.T."/>
            <person name="Hayashi T."/>
            <person name="Toyoda A."/>
            <person name="Oliveira C."/>
            <person name="Osipova E."/>
            <person name="Leigh N.D."/>
            <person name="Simon A."/>
            <person name="Yun M.H."/>
        </authorList>
    </citation>
    <scope>NUCLEOTIDE SEQUENCE</scope>
    <source>
        <strain evidence="2">20211129_DDA</strain>
        <tissue evidence="2">Liver</tissue>
    </source>
</reference>
<feature type="region of interest" description="Disordered" evidence="1">
    <location>
        <begin position="1"/>
        <end position="26"/>
    </location>
</feature>
<proteinExistence type="predicted"/>